<comment type="caution">
    <text evidence="4">The sequence shown here is derived from an EMBL/GenBank/DDBJ whole genome shotgun (WGS) entry which is preliminary data.</text>
</comment>
<accession>A0A420ESV7</accession>
<protein>
    <submittedName>
        <fullName evidence="4">Glycosyltransferase</fullName>
    </submittedName>
</protein>
<dbReference type="PANTHER" id="PTHR45947">
    <property type="entry name" value="SULFOQUINOVOSYL TRANSFERASE SQD2"/>
    <property type="match status" value="1"/>
</dbReference>
<evidence type="ECO:0000313" key="5">
    <source>
        <dbReference type="Proteomes" id="UP000285744"/>
    </source>
</evidence>
<evidence type="ECO:0000256" key="2">
    <source>
        <dbReference type="ARBA" id="ARBA00022679"/>
    </source>
</evidence>
<dbReference type="InterPro" id="IPR028098">
    <property type="entry name" value="Glyco_trans_4-like_N"/>
</dbReference>
<dbReference type="SUPFAM" id="SSF53756">
    <property type="entry name" value="UDP-Glycosyltransferase/glycogen phosphorylase"/>
    <property type="match status" value="1"/>
</dbReference>
<proteinExistence type="predicted"/>
<dbReference type="PANTHER" id="PTHR45947:SF3">
    <property type="entry name" value="SULFOQUINOVOSYL TRANSFERASE SQD2"/>
    <property type="match status" value="1"/>
</dbReference>
<reference evidence="4 5" key="1">
    <citation type="journal article" date="2018" name="Int. J. Syst. Evol. Microbiol.">
        <title>Micromonospora globbae sp. nov., an endophytic actinomycete isolated from roots of Globba winitii C. H. Wright.</title>
        <authorList>
            <person name="Kuncharoen N."/>
            <person name="Pittayakhajonwut P."/>
            <person name="Tanasupawat S."/>
        </authorList>
    </citation>
    <scope>NUCLEOTIDE SEQUENCE [LARGE SCALE GENOMIC DNA]</scope>
    <source>
        <strain evidence="4 5">WPS1-2</strain>
    </source>
</reference>
<name>A0A420ESV7_9ACTN</name>
<evidence type="ECO:0000259" key="3">
    <source>
        <dbReference type="Pfam" id="PF13439"/>
    </source>
</evidence>
<dbReference type="Gene3D" id="3.40.50.2000">
    <property type="entry name" value="Glycogen Phosphorylase B"/>
    <property type="match status" value="2"/>
</dbReference>
<dbReference type="AlphaFoldDB" id="A0A420ESV7"/>
<dbReference type="EMBL" id="RAQQ01000034">
    <property type="protein sequence ID" value="RKF23765.1"/>
    <property type="molecule type" value="Genomic_DNA"/>
</dbReference>
<dbReference type="GO" id="GO:0016757">
    <property type="term" value="F:glycosyltransferase activity"/>
    <property type="evidence" value="ECO:0007669"/>
    <property type="project" value="UniProtKB-KW"/>
</dbReference>
<dbReference type="GO" id="GO:1901137">
    <property type="term" value="P:carbohydrate derivative biosynthetic process"/>
    <property type="evidence" value="ECO:0007669"/>
    <property type="project" value="UniProtKB-ARBA"/>
</dbReference>
<gene>
    <name evidence="4" type="ORF">D7I43_29870</name>
</gene>
<keyword evidence="2 4" id="KW-0808">Transferase</keyword>
<dbReference type="InterPro" id="IPR050194">
    <property type="entry name" value="Glycosyltransferase_grp1"/>
</dbReference>
<dbReference type="Pfam" id="PF13439">
    <property type="entry name" value="Glyco_transf_4"/>
    <property type="match status" value="1"/>
</dbReference>
<feature type="domain" description="Glycosyltransferase subfamily 4-like N-terminal" evidence="3">
    <location>
        <begin position="18"/>
        <end position="179"/>
    </location>
</feature>
<evidence type="ECO:0000313" key="4">
    <source>
        <dbReference type="EMBL" id="RKF23765.1"/>
    </source>
</evidence>
<dbReference type="OrthoDB" id="6286688at2"/>
<dbReference type="RefSeq" id="WP_120331922.1">
    <property type="nucleotide sequence ID" value="NZ_RAQQ01000034.1"/>
</dbReference>
<keyword evidence="1" id="KW-0328">Glycosyltransferase</keyword>
<evidence type="ECO:0000256" key="1">
    <source>
        <dbReference type="ARBA" id="ARBA00022676"/>
    </source>
</evidence>
<dbReference type="Proteomes" id="UP000285744">
    <property type="component" value="Unassembled WGS sequence"/>
</dbReference>
<dbReference type="Pfam" id="PF13692">
    <property type="entry name" value="Glyco_trans_1_4"/>
    <property type="match status" value="1"/>
</dbReference>
<dbReference type="CDD" id="cd03801">
    <property type="entry name" value="GT4_PimA-like"/>
    <property type="match status" value="1"/>
</dbReference>
<organism evidence="4 5">
    <name type="scientific">Micromonospora globbae</name>
    <dbReference type="NCBI Taxonomy" id="1894969"/>
    <lineage>
        <taxon>Bacteria</taxon>
        <taxon>Bacillati</taxon>
        <taxon>Actinomycetota</taxon>
        <taxon>Actinomycetes</taxon>
        <taxon>Micromonosporales</taxon>
        <taxon>Micromonosporaceae</taxon>
        <taxon>Micromonospora</taxon>
    </lineage>
</organism>
<sequence>MRILFVCTTGGSGRRQLGGAERFLIEMLPALSEQGVQVVAATPDDEVAESLRASGVPWFPLGARRRIDLAYAREIRRLVTEVEPDVVSAHLLSAAMHVRAGLGIQGRRTPLVVALHNSLWQYRDAAESLRAKAAVQANITTDLLSRRLRPHATVAVSAFEAEELRVRGHVRDVHVINNPLPAVWPSVDDAADLRTGEPVRVGFLGRIEKEKGADLLGDIATALPEIEFLVAGAGTVPLPPLPNLELVGRVDAAAFLQKIDCLLVPSRVESFGRSALEAMSLGVPVVHSGVGGLAEITRRATGVLAYQADMTAPAMVAAIRMATTSSAYTDQRRELAREYALEYSFQRCVQNWLQLYRAVADDRR</sequence>